<evidence type="ECO:0000256" key="3">
    <source>
        <dbReference type="ARBA" id="ARBA00038493"/>
    </source>
</evidence>
<dbReference type="InterPro" id="IPR029062">
    <property type="entry name" value="Class_I_gatase-like"/>
</dbReference>
<dbReference type="CDD" id="cd03141">
    <property type="entry name" value="GATase1_Hsp31_like"/>
    <property type="match status" value="1"/>
</dbReference>
<evidence type="ECO:0000259" key="4">
    <source>
        <dbReference type="Pfam" id="PF01965"/>
    </source>
</evidence>
<dbReference type="EMBL" id="QDDL01000002">
    <property type="protein sequence ID" value="PVZ70695.1"/>
    <property type="molecule type" value="Genomic_DNA"/>
</dbReference>
<accession>A0A2V1GWA8</accession>
<evidence type="ECO:0000313" key="5">
    <source>
        <dbReference type="EMBL" id="PVZ70695.1"/>
    </source>
</evidence>
<evidence type="ECO:0000256" key="1">
    <source>
        <dbReference type="ARBA" id="ARBA00023016"/>
    </source>
</evidence>
<evidence type="ECO:0000256" key="2">
    <source>
        <dbReference type="ARBA" id="ARBA00023239"/>
    </source>
</evidence>
<gene>
    <name evidence="5" type="ORF">DC094_07785</name>
</gene>
<dbReference type="AlphaFoldDB" id="A0A2V1GWA8"/>
<keyword evidence="5" id="KW-0808">Transferase</keyword>
<dbReference type="Gene3D" id="3.40.50.880">
    <property type="match status" value="1"/>
</dbReference>
<organism evidence="5 6">
    <name type="scientific">Pelagibaculum spongiae</name>
    <dbReference type="NCBI Taxonomy" id="2080658"/>
    <lineage>
        <taxon>Bacteria</taxon>
        <taxon>Pseudomonadati</taxon>
        <taxon>Pseudomonadota</taxon>
        <taxon>Gammaproteobacteria</taxon>
        <taxon>Oceanospirillales</taxon>
        <taxon>Pelagibaculum</taxon>
    </lineage>
</organism>
<dbReference type="GO" id="GO:0016740">
    <property type="term" value="F:transferase activity"/>
    <property type="evidence" value="ECO:0007669"/>
    <property type="project" value="UniProtKB-KW"/>
</dbReference>
<keyword evidence="5" id="KW-0315">Glutamine amidotransferase</keyword>
<reference evidence="5 6" key="1">
    <citation type="submission" date="2018-04" db="EMBL/GenBank/DDBJ databases">
        <title>Thalassorhabdus spongiae gen. nov., sp. nov., isolated from a marine sponge in South-West Iceland.</title>
        <authorList>
            <person name="Knobloch S."/>
            <person name="Daussin A."/>
            <person name="Johannsson R."/>
            <person name="Marteinsson V.T."/>
        </authorList>
    </citation>
    <scope>NUCLEOTIDE SEQUENCE [LARGE SCALE GENOMIC DNA]</scope>
    <source>
        <strain evidence="5 6">Hp12</strain>
    </source>
</reference>
<dbReference type="OrthoDB" id="9792284at2"/>
<comment type="similarity">
    <text evidence="3">Belongs to the peptidase C56 family. HSP31-like subfamily.</text>
</comment>
<dbReference type="RefSeq" id="WP_116686764.1">
    <property type="nucleotide sequence ID" value="NZ_CAWNYD010000002.1"/>
</dbReference>
<dbReference type="PANTHER" id="PTHR48094">
    <property type="entry name" value="PROTEIN/NUCLEIC ACID DEGLYCASE DJ-1-RELATED"/>
    <property type="match status" value="1"/>
</dbReference>
<dbReference type="GO" id="GO:0019172">
    <property type="term" value="F:glyoxalase III activity"/>
    <property type="evidence" value="ECO:0007669"/>
    <property type="project" value="TreeGrafter"/>
</dbReference>
<sequence length="228" mass="24656">MKILMIMTSHGQLGNTGKKTGFWLEEFAAPYYQFIDAGVEVVLASPAGGQPPVDPKSVSEDLQTDATRRFEKDIDARTMLSNTRKLSLIVPDAFDAVFFPGGHGPLWDLADNPETARLIEYFYQQKKPIGVVCHAAAVLCQAMDGDHPLVSGKRLTGFSNSEEAAVDLTSVVPFSIEDRLIELGASYFKADDWTPYVEVAAGIISGQNPASSDVTASVLMDAVRGEVV</sequence>
<dbReference type="InterPro" id="IPR050325">
    <property type="entry name" value="Prot/Nucl_acid_deglycase"/>
</dbReference>
<dbReference type="Pfam" id="PF01965">
    <property type="entry name" value="DJ-1_PfpI"/>
    <property type="match status" value="1"/>
</dbReference>
<feature type="domain" description="DJ-1/PfpI" evidence="4">
    <location>
        <begin position="25"/>
        <end position="162"/>
    </location>
</feature>
<dbReference type="Proteomes" id="UP000244906">
    <property type="component" value="Unassembled WGS sequence"/>
</dbReference>
<proteinExistence type="inferred from homology"/>
<keyword evidence="2" id="KW-0456">Lyase</keyword>
<protein>
    <submittedName>
        <fullName evidence="5">Type 1 glutamine amidotransferase domain-containing protein</fullName>
    </submittedName>
</protein>
<comment type="caution">
    <text evidence="5">The sequence shown here is derived from an EMBL/GenBank/DDBJ whole genome shotgun (WGS) entry which is preliminary data.</text>
</comment>
<keyword evidence="6" id="KW-1185">Reference proteome</keyword>
<dbReference type="InterPro" id="IPR002818">
    <property type="entry name" value="DJ-1/PfpI"/>
</dbReference>
<evidence type="ECO:0000313" key="6">
    <source>
        <dbReference type="Proteomes" id="UP000244906"/>
    </source>
</evidence>
<dbReference type="GO" id="GO:0019243">
    <property type="term" value="P:methylglyoxal catabolic process to D-lactate via S-lactoyl-glutathione"/>
    <property type="evidence" value="ECO:0007669"/>
    <property type="project" value="TreeGrafter"/>
</dbReference>
<dbReference type="GO" id="GO:0005737">
    <property type="term" value="C:cytoplasm"/>
    <property type="evidence" value="ECO:0007669"/>
    <property type="project" value="TreeGrafter"/>
</dbReference>
<dbReference type="PANTHER" id="PTHR48094:SF11">
    <property type="entry name" value="GLUTATHIONE-INDEPENDENT GLYOXALASE HSP31-RELATED"/>
    <property type="match status" value="1"/>
</dbReference>
<dbReference type="SUPFAM" id="SSF52317">
    <property type="entry name" value="Class I glutamine amidotransferase-like"/>
    <property type="match status" value="1"/>
</dbReference>
<name>A0A2V1GWA8_9GAMM</name>
<keyword evidence="1" id="KW-0346">Stress response</keyword>